<evidence type="ECO:0000256" key="1">
    <source>
        <dbReference type="SAM" id="Phobius"/>
    </source>
</evidence>
<keyword evidence="1" id="KW-0472">Membrane</keyword>
<keyword evidence="3" id="KW-1185">Reference proteome</keyword>
<evidence type="ECO:0000313" key="3">
    <source>
        <dbReference type="Proteomes" id="UP000198504"/>
    </source>
</evidence>
<feature type="transmembrane region" description="Helical" evidence="1">
    <location>
        <begin position="103"/>
        <end position="124"/>
    </location>
</feature>
<organism evidence="2 3">
    <name type="scientific">Microlunatus flavus</name>
    <dbReference type="NCBI Taxonomy" id="1036181"/>
    <lineage>
        <taxon>Bacteria</taxon>
        <taxon>Bacillati</taxon>
        <taxon>Actinomycetota</taxon>
        <taxon>Actinomycetes</taxon>
        <taxon>Propionibacteriales</taxon>
        <taxon>Propionibacteriaceae</taxon>
        <taxon>Microlunatus</taxon>
    </lineage>
</organism>
<protein>
    <submittedName>
        <fullName evidence="2">Uncharacterized protein</fullName>
    </submittedName>
</protein>
<dbReference type="Proteomes" id="UP000198504">
    <property type="component" value="Unassembled WGS sequence"/>
</dbReference>
<feature type="transmembrane region" description="Helical" evidence="1">
    <location>
        <begin position="41"/>
        <end position="66"/>
    </location>
</feature>
<dbReference type="AlphaFoldDB" id="A0A1H9FRU3"/>
<keyword evidence="1" id="KW-1133">Transmembrane helix</keyword>
<feature type="transmembrane region" description="Helical" evidence="1">
    <location>
        <begin position="78"/>
        <end position="97"/>
    </location>
</feature>
<proteinExistence type="predicted"/>
<dbReference type="EMBL" id="FOFA01000003">
    <property type="protein sequence ID" value="SEQ40651.1"/>
    <property type="molecule type" value="Genomic_DNA"/>
</dbReference>
<keyword evidence="1" id="KW-0812">Transmembrane</keyword>
<reference evidence="3" key="1">
    <citation type="submission" date="2016-10" db="EMBL/GenBank/DDBJ databases">
        <authorList>
            <person name="Varghese N."/>
            <person name="Submissions S."/>
        </authorList>
    </citation>
    <scope>NUCLEOTIDE SEQUENCE [LARGE SCALE GENOMIC DNA]</scope>
    <source>
        <strain evidence="3">CGMCC 4.6856</strain>
    </source>
</reference>
<sequence>MLWRALLVGVGAGGLLGALMGLPPDVGRSLSESDASFAVTWWSWLVVTVPIGASVGFLPALLAVAVWEWQRPRGVRRARLAGSGAAALAVVATAALFQLLTAVALVLVAAAVSFAVAYLSVPLITTTRRRPRRTA</sequence>
<name>A0A1H9FRU3_9ACTN</name>
<accession>A0A1H9FRU3</accession>
<gene>
    <name evidence="2" type="ORF">SAMN05421756_103361</name>
</gene>
<evidence type="ECO:0000313" key="2">
    <source>
        <dbReference type="EMBL" id="SEQ40651.1"/>
    </source>
</evidence>